<keyword evidence="5 7" id="KW-0472">Membrane</keyword>
<organism evidence="10 11">
    <name type="scientific">Callorhinchus milii</name>
    <name type="common">Ghost shark</name>
    <dbReference type="NCBI Taxonomy" id="7868"/>
    <lineage>
        <taxon>Eukaryota</taxon>
        <taxon>Metazoa</taxon>
        <taxon>Chordata</taxon>
        <taxon>Craniata</taxon>
        <taxon>Vertebrata</taxon>
        <taxon>Chondrichthyes</taxon>
        <taxon>Holocephali</taxon>
        <taxon>Chimaeriformes</taxon>
        <taxon>Callorhinchidae</taxon>
        <taxon>Callorhinchus</taxon>
    </lineage>
</organism>
<dbReference type="SMART" id="SM01020">
    <property type="entry name" value="B2-adapt-app_C"/>
    <property type="match status" value="1"/>
</dbReference>
<dbReference type="InterPro" id="IPR013041">
    <property type="entry name" value="Clathrin_app_Ig-like_sf"/>
</dbReference>
<comment type="subcellular location">
    <subcellularLocation>
        <location evidence="6">Endomembrane system</location>
        <topology evidence="6">Peripheral membrane protein</topology>
        <orientation evidence="6">Cytoplasmic side</orientation>
    </subcellularLocation>
</comment>
<reference evidence="10" key="5">
    <citation type="submission" date="2025-09" db="UniProtKB">
        <authorList>
            <consortium name="Ensembl"/>
        </authorList>
    </citation>
    <scope>IDENTIFICATION</scope>
</reference>
<feature type="domain" description="Beta-adaptin appendage C-terminal subdomain" evidence="9">
    <location>
        <begin position="776"/>
        <end position="886"/>
    </location>
</feature>
<dbReference type="FunFam" id="2.60.40.1150:FF:000001">
    <property type="entry name" value="AP complex subunit beta"/>
    <property type="match status" value="1"/>
</dbReference>
<keyword evidence="2 7" id="KW-0813">Transport</keyword>
<keyword evidence="3 7" id="KW-0653">Protein transport</keyword>
<dbReference type="FunFam" id="3.30.310.10:FF:000003">
    <property type="entry name" value="AP complex subunit beta"/>
    <property type="match status" value="1"/>
</dbReference>
<sequence>MTDSKYFTTNKKGEIFELKAELNNEKKEKRKEAVKKVIAAMTVGKDVSSLFPDVVNCMQTDNLELKKLVYLYLMNYAKNQPDMAIMAVNSFVKDCEDPNPLIRALAVRTMGCIRVDKITEYLCEPLRKCLKDEDPYVRKTAAVCVAKLHDINAQMVEDQGFLDSLRDLIADSNPMVVANAVAALSEISESHPNSNLLDLNPQNINKLITALNECTEWGQIFILDCLSNYNPKDEREAQSICERVTPRLSHANSAVVLSAVKVLMKFIELLPKESEYYNTILKKLAPPLVTLLSGEPEVQYVALRNINLIVQKRPEILKQEIKVFFVKYNDPIYVKLEKLDIMIRLASQANIAQVLAELKEYATEVDVDFVRKAVRAIGRCAIKVEQSAERCVSTLLDLIQTKVNYVVQEAIVVIRDIFRKYPNKYESIIATLCENLDSLDEPDARAAMIWIVGEYAERIDNADELLESFLDGFHDESTQVQLTLLTAIVKLFLKKPTDTQELVQQVLSLATQDSDNPDLRDRGYIYWRLLSTDPVAAKEVVLSEKPLISEETDLIEPTLLDELICHIGSLASVYHKPPNAFVEGSHGIHRKHLPIHAEPDSPVGPPTTATLTLEQQPQVIPSQGDLLGDLLNLDLGPPVNVPQMSSMQMGAVDLLGGGLDSLVWLPAMKAKGLEISGTFSRRQGHIYMDMTFTNKALQHMIDFAIQFNKNSFGVIPTTPLPIHTPMMPNQSIDISLPLNTIGPVMKMDPLNNLQVAVKNNIDVFYFSCLIPLSVLFVEDGKMERQVFLATWKDIPNENELQFQIKDCHLNADSVSTKLQNSNVFTIAKRNVESQDMLYQSLKLTNGIWMLAELRIQPGNPNYTLSLKCRAPEVSHYVYQVYDTLLKN</sequence>
<dbReference type="InterPro" id="IPR011989">
    <property type="entry name" value="ARM-like"/>
</dbReference>
<evidence type="ECO:0000256" key="4">
    <source>
        <dbReference type="ARBA" id="ARBA00022990"/>
    </source>
</evidence>
<evidence type="ECO:0000259" key="8">
    <source>
        <dbReference type="SMART" id="SM00809"/>
    </source>
</evidence>
<accession>A0A4W3K9M9</accession>
<dbReference type="GeneTree" id="ENSGT00940000155206"/>
<evidence type="ECO:0000256" key="2">
    <source>
        <dbReference type="ARBA" id="ARBA00022448"/>
    </source>
</evidence>
<dbReference type="InterPro" id="IPR002553">
    <property type="entry name" value="Clathrin/coatomer_adapt-like_N"/>
</dbReference>
<dbReference type="InterPro" id="IPR009028">
    <property type="entry name" value="Coatomer/calthrin_app_sub_C"/>
</dbReference>
<dbReference type="GO" id="GO:0030276">
    <property type="term" value="F:clathrin binding"/>
    <property type="evidence" value="ECO:0007669"/>
    <property type="project" value="InterPro"/>
</dbReference>
<dbReference type="SUPFAM" id="SSF55711">
    <property type="entry name" value="Subdomain of clathrin and coatomer appendage domain"/>
    <property type="match status" value="1"/>
</dbReference>
<dbReference type="PANTHER" id="PTHR11134">
    <property type="entry name" value="ADAPTOR COMPLEX SUBUNIT BETA FAMILY MEMBER"/>
    <property type="match status" value="1"/>
</dbReference>
<comment type="similarity">
    <text evidence="1 7">Belongs to the adaptor complexes large subunit family.</text>
</comment>
<evidence type="ECO:0000256" key="7">
    <source>
        <dbReference type="PIRNR" id="PIRNR002291"/>
    </source>
</evidence>
<reference evidence="11" key="1">
    <citation type="journal article" date="2006" name="Science">
        <title>Ancient noncoding elements conserved in the human genome.</title>
        <authorList>
            <person name="Venkatesh B."/>
            <person name="Kirkness E.F."/>
            <person name="Loh Y.H."/>
            <person name="Halpern A.L."/>
            <person name="Lee A.P."/>
            <person name="Johnson J."/>
            <person name="Dandona N."/>
            <person name="Viswanathan L.D."/>
            <person name="Tay A."/>
            <person name="Venter J.C."/>
            <person name="Strausberg R.L."/>
            <person name="Brenner S."/>
        </authorList>
    </citation>
    <scope>NUCLEOTIDE SEQUENCE [LARGE SCALE GENOMIC DNA]</scope>
</reference>
<dbReference type="InterPro" id="IPR016342">
    <property type="entry name" value="AP_complex_bsu_1_2_4"/>
</dbReference>
<dbReference type="FunFam" id="1.25.10.10:FF:000002">
    <property type="entry name" value="AP complex subunit beta"/>
    <property type="match status" value="1"/>
</dbReference>
<reference evidence="10" key="4">
    <citation type="submission" date="2025-08" db="UniProtKB">
        <authorList>
            <consortium name="Ensembl"/>
        </authorList>
    </citation>
    <scope>IDENTIFICATION</scope>
</reference>
<dbReference type="InterPro" id="IPR015151">
    <property type="entry name" value="B-adaptin_app_sub_C"/>
</dbReference>
<dbReference type="GO" id="GO:0030131">
    <property type="term" value="C:clathrin adaptor complex"/>
    <property type="evidence" value="ECO:0007669"/>
    <property type="project" value="InterPro"/>
</dbReference>
<dbReference type="Gene3D" id="2.60.40.1150">
    <property type="match status" value="1"/>
</dbReference>
<dbReference type="GO" id="GO:0012505">
    <property type="term" value="C:endomembrane system"/>
    <property type="evidence" value="ECO:0007669"/>
    <property type="project" value="UniProtKB-SubCell"/>
</dbReference>
<dbReference type="SMART" id="SM00185">
    <property type="entry name" value="ARM"/>
    <property type="match status" value="2"/>
</dbReference>
<dbReference type="PIRSF" id="PIRSF002291">
    <property type="entry name" value="AP_complex_beta"/>
    <property type="match status" value="1"/>
</dbReference>
<dbReference type="Ensembl" id="ENSCMIT00000041849.1">
    <property type="protein sequence ID" value="ENSCMIP00000041265.1"/>
    <property type="gene ID" value="ENSCMIG00000017082.1"/>
</dbReference>
<keyword evidence="11" id="KW-1185">Reference proteome</keyword>
<proteinExistence type="inferred from homology"/>
<dbReference type="InterPro" id="IPR000225">
    <property type="entry name" value="Armadillo"/>
</dbReference>
<evidence type="ECO:0000313" key="11">
    <source>
        <dbReference type="Proteomes" id="UP000314986"/>
    </source>
</evidence>
<dbReference type="InterPro" id="IPR008152">
    <property type="entry name" value="Clathrin_a/b/g-adaptin_app_Ig"/>
</dbReference>
<dbReference type="SMART" id="SM00809">
    <property type="entry name" value="Alpha_adaptinC2"/>
    <property type="match status" value="1"/>
</dbReference>
<dbReference type="Pfam" id="PF02883">
    <property type="entry name" value="Alpha_adaptinC2"/>
    <property type="match status" value="1"/>
</dbReference>
<dbReference type="Pfam" id="PF01602">
    <property type="entry name" value="Adaptin_N"/>
    <property type="match status" value="1"/>
</dbReference>
<dbReference type="InterPro" id="IPR016024">
    <property type="entry name" value="ARM-type_fold"/>
</dbReference>
<dbReference type="GO" id="GO:0016192">
    <property type="term" value="P:vesicle-mediated transport"/>
    <property type="evidence" value="ECO:0007669"/>
    <property type="project" value="InterPro"/>
</dbReference>
<feature type="domain" description="Clathrin adaptor alpha/beta/gamma-adaptin appendage Ig-like subdomain" evidence="8">
    <location>
        <begin position="657"/>
        <end position="767"/>
    </location>
</feature>
<dbReference type="SUPFAM" id="SSF48371">
    <property type="entry name" value="ARM repeat"/>
    <property type="match status" value="1"/>
</dbReference>
<evidence type="ECO:0000256" key="5">
    <source>
        <dbReference type="ARBA" id="ARBA00023136"/>
    </source>
</evidence>
<dbReference type="Gene3D" id="1.25.10.10">
    <property type="entry name" value="Leucine-rich Repeat Variant"/>
    <property type="match status" value="1"/>
</dbReference>
<evidence type="ECO:0000313" key="10">
    <source>
        <dbReference type="Ensembl" id="ENSCMIP00000041265.1"/>
    </source>
</evidence>
<protein>
    <recommendedName>
        <fullName evidence="7">AP complex subunit beta</fullName>
    </recommendedName>
</protein>
<dbReference type="InterPro" id="IPR013037">
    <property type="entry name" value="Clathrin_b-adaptin_app_Ig-like"/>
</dbReference>
<dbReference type="Proteomes" id="UP000314986">
    <property type="component" value="Unassembled WGS sequence"/>
</dbReference>
<dbReference type="GO" id="GO:0006886">
    <property type="term" value="P:intracellular protein transport"/>
    <property type="evidence" value="ECO:0007669"/>
    <property type="project" value="InterPro"/>
</dbReference>
<dbReference type="Pfam" id="PF09066">
    <property type="entry name" value="B2-adapt-app_C"/>
    <property type="match status" value="1"/>
</dbReference>
<dbReference type="AlphaFoldDB" id="A0A4W3K9M9"/>
<dbReference type="GO" id="GO:0031410">
    <property type="term" value="C:cytoplasmic vesicle"/>
    <property type="evidence" value="ECO:0007669"/>
    <property type="project" value="UniProtKB-ARBA"/>
</dbReference>
<reference evidence="11" key="3">
    <citation type="journal article" date="2014" name="Nature">
        <title>Elephant shark genome provides unique insights into gnathostome evolution.</title>
        <authorList>
            <consortium name="International Elephant Shark Genome Sequencing Consortium"/>
            <person name="Venkatesh B."/>
            <person name="Lee A.P."/>
            <person name="Ravi V."/>
            <person name="Maurya A.K."/>
            <person name="Lian M.M."/>
            <person name="Swann J.B."/>
            <person name="Ohta Y."/>
            <person name="Flajnik M.F."/>
            <person name="Sutoh Y."/>
            <person name="Kasahara M."/>
            <person name="Hoon S."/>
            <person name="Gangu V."/>
            <person name="Roy S.W."/>
            <person name="Irimia M."/>
            <person name="Korzh V."/>
            <person name="Kondrychyn I."/>
            <person name="Lim Z.W."/>
            <person name="Tay B.H."/>
            <person name="Tohari S."/>
            <person name="Kong K.W."/>
            <person name="Ho S."/>
            <person name="Lorente-Galdos B."/>
            <person name="Quilez J."/>
            <person name="Marques-Bonet T."/>
            <person name="Raney B.J."/>
            <person name="Ingham P.W."/>
            <person name="Tay A."/>
            <person name="Hillier L.W."/>
            <person name="Minx P."/>
            <person name="Boehm T."/>
            <person name="Wilson R.K."/>
            <person name="Brenner S."/>
            <person name="Warren W.C."/>
        </authorList>
    </citation>
    <scope>NUCLEOTIDE SEQUENCE [LARGE SCALE GENOMIC DNA]</scope>
</reference>
<dbReference type="InterPro" id="IPR026739">
    <property type="entry name" value="AP_beta"/>
</dbReference>
<evidence type="ECO:0000256" key="3">
    <source>
        <dbReference type="ARBA" id="ARBA00022927"/>
    </source>
</evidence>
<dbReference type="Gene3D" id="3.30.310.10">
    <property type="entry name" value="TATA-Binding Protein"/>
    <property type="match status" value="1"/>
</dbReference>
<evidence type="ECO:0000259" key="9">
    <source>
        <dbReference type="SMART" id="SM01020"/>
    </source>
</evidence>
<keyword evidence="4" id="KW-0007">Acetylation</keyword>
<dbReference type="InterPro" id="IPR012295">
    <property type="entry name" value="TBP_dom_sf"/>
</dbReference>
<evidence type="ECO:0000256" key="1">
    <source>
        <dbReference type="ARBA" id="ARBA00006613"/>
    </source>
</evidence>
<name>A0A4W3K9M9_CALMI</name>
<evidence type="ECO:0000256" key="6">
    <source>
        <dbReference type="ARBA" id="ARBA00029433"/>
    </source>
</evidence>
<dbReference type="SUPFAM" id="SSF49348">
    <property type="entry name" value="Clathrin adaptor appendage domain"/>
    <property type="match status" value="1"/>
</dbReference>
<reference evidence="11" key="2">
    <citation type="journal article" date="2007" name="PLoS Biol.">
        <title>Survey sequencing and comparative analysis of the elephant shark (Callorhinchus milii) genome.</title>
        <authorList>
            <person name="Venkatesh B."/>
            <person name="Kirkness E.F."/>
            <person name="Loh Y.H."/>
            <person name="Halpern A.L."/>
            <person name="Lee A.P."/>
            <person name="Johnson J."/>
            <person name="Dandona N."/>
            <person name="Viswanathan L.D."/>
            <person name="Tay A."/>
            <person name="Venter J.C."/>
            <person name="Strausberg R.L."/>
            <person name="Brenner S."/>
        </authorList>
    </citation>
    <scope>NUCLEOTIDE SEQUENCE [LARGE SCALE GENOMIC DNA]</scope>
</reference>